<name>A0A161UEK8_STAPS</name>
<dbReference type="SUPFAM" id="SSF141251">
    <property type="entry name" value="Kinase-associated protein B-like"/>
    <property type="match status" value="1"/>
</dbReference>
<dbReference type="Proteomes" id="UP000256409">
    <property type="component" value="Unassembled WGS sequence"/>
</dbReference>
<dbReference type="SMART" id="SM01298">
    <property type="entry name" value="KapB"/>
    <property type="match status" value="1"/>
</dbReference>
<evidence type="ECO:0000313" key="2">
    <source>
        <dbReference type="EMBL" id="PWZ73346.1"/>
    </source>
</evidence>
<dbReference type="InterPro" id="IPR038080">
    <property type="entry name" value="KapB_sf"/>
</dbReference>
<dbReference type="eggNOG" id="ENOG5032UIM">
    <property type="taxonomic scope" value="Bacteria"/>
</dbReference>
<dbReference type="STRING" id="937773.SPSINT_0635"/>
<protein>
    <submittedName>
        <fullName evidence="2">Kinase</fullName>
    </submittedName>
</protein>
<reference evidence="6 7" key="1">
    <citation type="journal article" date="2018" name="Vet. Microbiol.">
        <title>Clonal diversity and geographic distribution of methicillin-resistant Staphylococcus pseudintermedius from Australian animals: Discovery of novel sequence types.</title>
        <authorList>
            <person name="Worthing K.A."/>
            <person name="Abraham S."/>
            <person name="Coombs G.W."/>
            <person name="Pang S."/>
            <person name="Saputra S."/>
            <person name="Jordan D."/>
            <person name="Trott D.J."/>
            <person name="Norris J.M."/>
        </authorList>
    </citation>
    <scope>NUCLEOTIDE SEQUENCE [LARGE SCALE GENOMIC DNA]</scope>
    <source>
        <strain evidence="2 7">ST525 1</strain>
        <strain evidence="3 6">ST71 3</strain>
    </source>
</reference>
<gene>
    <name evidence="2" type="ORF">DD902_11030</name>
    <name evidence="3" type="ORF">DD924_01220</name>
    <name evidence="5" type="ORF">DV961_07910</name>
    <name evidence="1" type="ORF">EGV54_06770</name>
    <name evidence="4" type="ORF">JGZ15_08975</name>
</gene>
<evidence type="ECO:0000313" key="1">
    <source>
        <dbReference type="EMBL" id="EGQ4384796.1"/>
    </source>
</evidence>
<dbReference type="RefSeq" id="WP_014614413.1">
    <property type="nucleotide sequence ID" value="NZ_AP019372.1"/>
</dbReference>
<evidence type="ECO:0000313" key="9">
    <source>
        <dbReference type="Proteomes" id="UP000595859"/>
    </source>
</evidence>
<proteinExistence type="predicted"/>
<evidence type="ECO:0000313" key="8">
    <source>
        <dbReference type="Proteomes" id="UP000256409"/>
    </source>
</evidence>
<dbReference type="AlphaFoldDB" id="A0A161UEK8"/>
<dbReference type="EMBL" id="QEIV01000078">
    <property type="protein sequence ID" value="PWZ99711.1"/>
    <property type="molecule type" value="Genomic_DNA"/>
</dbReference>
<evidence type="ECO:0000313" key="6">
    <source>
        <dbReference type="Proteomes" id="UP000246351"/>
    </source>
</evidence>
<evidence type="ECO:0000313" key="5">
    <source>
        <dbReference type="EMBL" id="REA81188.1"/>
    </source>
</evidence>
<reference evidence="8" key="3">
    <citation type="journal article" date="2018" name="Vet. Microbiol.">
        <title>Molecular epidemiology of methicillin-resistant staphylococci amongst veterinary personnel, personnel-owned pets, patients and the hospital environment of two companion animal veterinary hospitals.</title>
        <authorList>
            <person name="Worthing K.A."/>
            <person name="Brown J."/>
            <person name="Gerber L."/>
            <person name="Abraham S."/>
            <person name="Trott D."/>
            <person name="Norris J.M."/>
        </authorList>
    </citation>
    <scope>NUCLEOTIDE SEQUENCE [LARGE SCALE GENOMIC DNA]</scope>
    <source>
        <strain evidence="8">ST496-2</strain>
    </source>
</reference>
<reference evidence="5" key="2">
    <citation type="journal article" date="2018" name="Vet. Microbiol.">
        <title>Methicillin-resistant staphylococci amongst veterinary personnel, personnel-owned pets, patients and the hospital environment of two small animal veterinary hospitals.</title>
        <authorList>
            <person name="Worthing K.A."/>
            <person name="Brown J."/>
            <person name="Gerber L."/>
            <person name="Abraham S."/>
            <person name="Trott D."/>
            <person name="Norris J.M."/>
        </authorList>
    </citation>
    <scope>NUCLEOTIDE SEQUENCE</scope>
    <source>
        <strain evidence="5">ST496-2</strain>
    </source>
</reference>
<dbReference type="EMBL" id="QEIT01000071">
    <property type="protein sequence ID" value="PWZ73346.1"/>
    <property type="molecule type" value="Genomic_DNA"/>
</dbReference>
<dbReference type="Pfam" id="PF08810">
    <property type="entry name" value="KapB"/>
    <property type="match status" value="1"/>
</dbReference>
<keyword evidence="10" id="KW-1185">Reference proteome</keyword>
<dbReference type="EMBL" id="QQPC01000048">
    <property type="protein sequence ID" value="REA81188.1"/>
    <property type="molecule type" value="Genomic_DNA"/>
</dbReference>
<evidence type="ECO:0000313" key="4">
    <source>
        <dbReference type="EMBL" id="QQM97614.1"/>
    </source>
</evidence>
<evidence type="ECO:0000313" key="3">
    <source>
        <dbReference type="EMBL" id="PWZ99711.1"/>
    </source>
</evidence>
<dbReference type="EMBL" id="AAXKXX010000007">
    <property type="protein sequence ID" value="EGQ4384796.1"/>
    <property type="molecule type" value="Genomic_DNA"/>
</dbReference>
<reference evidence="4 9" key="5">
    <citation type="submission" date="2020-12" db="EMBL/GenBank/DDBJ databases">
        <title>Whole genome sequencing and de novo assembly of Staphylococcus pseudintermedius: a novel pangenome approach to unravel pathogenesis of canine pyoderma.</title>
        <authorList>
            <person name="Ferrer L."/>
            <person name="Perez D."/>
            <person name="Fonticoba R."/>
            <person name="Vines J."/>
            <person name="Fabregas N."/>
            <person name="Madronero S."/>
            <person name="Meroni G."/>
            <person name="Martino P."/>
            <person name="Martinez S."/>
            <person name="Cusco A."/>
            <person name="Migura L."/>
            <person name="Francino O."/>
        </authorList>
    </citation>
    <scope>NUCLEOTIDE SEQUENCE [LARGE SCALE GENOMIC DNA]</scope>
    <source>
        <strain evidence="4 9">HSP080</strain>
    </source>
</reference>
<dbReference type="EMBL" id="CP066884">
    <property type="protein sequence ID" value="QQM97614.1"/>
    <property type="molecule type" value="Genomic_DNA"/>
</dbReference>
<organism evidence="2 7">
    <name type="scientific">Staphylococcus pseudintermedius</name>
    <dbReference type="NCBI Taxonomy" id="283734"/>
    <lineage>
        <taxon>Bacteria</taxon>
        <taxon>Bacillati</taxon>
        <taxon>Bacillota</taxon>
        <taxon>Bacilli</taxon>
        <taxon>Bacillales</taxon>
        <taxon>Staphylococcaceae</taxon>
        <taxon>Staphylococcus</taxon>
        <taxon>Staphylococcus intermedius group</taxon>
    </lineage>
</organism>
<dbReference type="InterPro" id="IPR014916">
    <property type="entry name" value="KapB"/>
</dbReference>
<evidence type="ECO:0000313" key="7">
    <source>
        <dbReference type="Proteomes" id="UP000246800"/>
    </source>
</evidence>
<dbReference type="Proteomes" id="UP000595859">
    <property type="component" value="Chromosome"/>
</dbReference>
<reference evidence="1 10" key="4">
    <citation type="submission" date="2018-11" db="EMBL/GenBank/DDBJ databases">
        <authorList>
            <consortium name="Veterinary Laboratory Investigation and Response Network"/>
        </authorList>
    </citation>
    <scope>NUCLEOTIDE SEQUENCE [LARGE SCALE GENOMIC DNA]</scope>
    <source>
        <strain evidence="1 10">SPSE-18-VL-LA-PA-Ryan-0021</strain>
    </source>
</reference>
<keyword evidence="2" id="KW-0418">Kinase</keyword>
<dbReference type="OrthoDB" id="2407789at2"/>
<dbReference type="Proteomes" id="UP000600220">
    <property type="component" value="Unassembled WGS sequence"/>
</dbReference>
<dbReference type="Proteomes" id="UP000246351">
    <property type="component" value="Unassembled WGS sequence"/>
</dbReference>
<keyword evidence="2" id="KW-0808">Transferase</keyword>
<sequence>MLYRFAHKTGVYAVEVVEENGDQVLVKVLQVIKHPKQGDLHNPNEVEGVFFHERKALSLYEKRFTSPSRLKPFEGDIEEYTVTLQRAITTLEHQLQEMDTPFAHASLNCLAQLKEDYARQYKTNFS</sequence>
<dbReference type="GeneID" id="93824693"/>
<dbReference type="GO" id="GO:0016301">
    <property type="term" value="F:kinase activity"/>
    <property type="evidence" value="ECO:0007669"/>
    <property type="project" value="UniProtKB-KW"/>
</dbReference>
<dbReference type="Proteomes" id="UP000246800">
    <property type="component" value="Unassembled WGS sequence"/>
</dbReference>
<dbReference type="Gene3D" id="2.30.30.430">
    <property type="entry name" value="Kinase associated protein B domain"/>
    <property type="match status" value="1"/>
</dbReference>
<accession>A0A161UEK8</accession>
<evidence type="ECO:0000313" key="10">
    <source>
        <dbReference type="Proteomes" id="UP000600220"/>
    </source>
</evidence>